<feature type="signal peptide" evidence="12">
    <location>
        <begin position="1"/>
        <end position="18"/>
    </location>
</feature>
<organism evidence="15 16">
    <name type="scientific">Flavihumibacter fluminis</name>
    <dbReference type="NCBI Taxonomy" id="2909236"/>
    <lineage>
        <taxon>Bacteria</taxon>
        <taxon>Pseudomonadati</taxon>
        <taxon>Bacteroidota</taxon>
        <taxon>Chitinophagia</taxon>
        <taxon>Chitinophagales</taxon>
        <taxon>Chitinophagaceae</taxon>
        <taxon>Flavihumibacter</taxon>
    </lineage>
</organism>
<keyword evidence="8 15" id="KW-0675">Receptor</keyword>
<reference evidence="15 16" key="1">
    <citation type="submission" date="2022-01" db="EMBL/GenBank/DDBJ databases">
        <title>Flavihumibacter sp. nov., isolated from sediment of a river.</title>
        <authorList>
            <person name="Liu H."/>
        </authorList>
    </citation>
    <scope>NUCLEOTIDE SEQUENCE [LARGE SCALE GENOMIC DNA]</scope>
    <source>
        <strain evidence="15 16">RY-1</strain>
    </source>
</reference>
<evidence type="ECO:0000256" key="2">
    <source>
        <dbReference type="ARBA" id="ARBA00022448"/>
    </source>
</evidence>
<evidence type="ECO:0000256" key="11">
    <source>
        <dbReference type="SAM" id="Phobius"/>
    </source>
</evidence>
<evidence type="ECO:0000256" key="12">
    <source>
        <dbReference type="SAM" id="SignalP"/>
    </source>
</evidence>
<dbReference type="Gene3D" id="2.170.130.10">
    <property type="entry name" value="TonB-dependent receptor, plug domain"/>
    <property type="match status" value="1"/>
</dbReference>
<evidence type="ECO:0000259" key="13">
    <source>
        <dbReference type="Pfam" id="PF00593"/>
    </source>
</evidence>
<keyword evidence="2" id="KW-0813">Transport</keyword>
<feature type="transmembrane region" description="Helical" evidence="11">
    <location>
        <begin position="832"/>
        <end position="855"/>
    </location>
</feature>
<proteinExistence type="inferred from homology"/>
<keyword evidence="9" id="KW-0998">Cell outer membrane</keyword>
<evidence type="ECO:0000256" key="8">
    <source>
        <dbReference type="ARBA" id="ARBA00023170"/>
    </source>
</evidence>
<comment type="similarity">
    <text evidence="10">Belongs to the TonB-dependent receptor family.</text>
</comment>
<keyword evidence="7 10" id="KW-0472">Membrane</keyword>
<evidence type="ECO:0000256" key="10">
    <source>
        <dbReference type="RuleBase" id="RU003357"/>
    </source>
</evidence>
<evidence type="ECO:0000256" key="9">
    <source>
        <dbReference type="ARBA" id="ARBA00023237"/>
    </source>
</evidence>
<evidence type="ECO:0000259" key="14">
    <source>
        <dbReference type="Pfam" id="PF07715"/>
    </source>
</evidence>
<dbReference type="Proteomes" id="UP001200145">
    <property type="component" value="Unassembled WGS sequence"/>
</dbReference>
<keyword evidence="6 10" id="KW-0798">TonB box</keyword>
<keyword evidence="11" id="KW-1133">Transmembrane helix</keyword>
<feature type="chain" id="PRO_5045994632" evidence="12">
    <location>
        <begin position="19"/>
        <end position="857"/>
    </location>
</feature>
<dbReference type="SUPFAM" id="SSF56935">
    <property type="entry name" value="Porins"/>
    <property type="match status" value="1"/>
</dbReference>
<evidence type="ECO:0000256" key="6">
    <source>
        <dbReference type="ARBA" id="ARBA00023077"/>
    </source>
</evidence>
<evidence type="ECO:0000256" key="3">
    <source>
        <dbReference type="ARBA" id="ARBA00022452"/>
    </source>
</evidence>
<evidence type="ECO:0000256" key="5">
    <source>
        <dbReference type="ARBA" id="ARBA00022729"/>
    </source>
</evidence>
<name>A0ABS9BMS7_9BACT</name>
<dbReference type="PANTHER" id="PTHR30069:SF29">
    <property type="entry name" value="HEMOGLOBIN AND HEMOGLOBIN-HAPTOGLOBIN-BINDING PROTEIN 1-RELATED"/>
    <property type="match status" value="1"/>
</dbReference>
<evidence type="ECO:0000256" key="4">
    <source>
        <dbReference type="ARBA" id="ARBA00022692"/>
    </source>
</evidence>
<dbReference type="InterPro" id="IPR000531">
    <property type="entry name" value="Beta-barrel_TonB"/>
</dbReference>
<dbReference type="InterPro" id="IPR012910">
    <property type="entry name" value="Plug_dom"/>
</dbReference>
<keyword evidence="5 12" id="KW-0732">Signal</keyword>
<dbReference type="InterPro" id="IPR039426">
    <property type="entry name" value="TonB-dep_rcpt-like"/>
</dbReference>
<evidence type="ECO:0000313" key="15">
    <source>
        <dbReference type="EMBL" id="MCF1716475.1"/>
    </source>
</evidence>
<dbReference type="RefSeq" id="WP_234867714.1">
    <property type="nucleotide sequence ID" value="NZ_JAKEVY010000005.1"/>
</dbReference>
<keyword evidence="3" id="KW-1134">Transmembrane beta strand</keyword>
<dbReference type="EMBL" id="JAKEVY010000005">
    <property type="protein sequence ID" value="MCF1716475.1"/>
    <property type="molecule type" value="Genomic_DNA"/>
</dbReference>
<keyword evidence="4 11" id="KW-0812">Transmembrane</keyword>
<dbReference type="Gene3D" id="2.40.170.20">
    <property type="entry name" value="TonB-dependent receptor, beta-barrel domain"/>
    <property type="match status" value="1"/>
</dbReference>
<dbReference type="PANTHER" id="PTHR30069">
    <property type="entry name" value="TONB-DEPENDENT OUTER MEMBRANE RECEPTOR"/>
    <property type="match status" value="1"/>
</dbReference>
<sequence>MKLYLTILLLAYSFLAIAQERDTTVLSGKDSIRESVLGEVIVTASRLPEKLLLSPVTVEKVSRSFFLTNSSPSFFDALDQVKGVQTITPSMGFKIINTRGFANTTNVRFAQLVDGMDIQSPHIGSPVGNVLGPGDLDIERVEIIPGVASTMYGMNSINGLANFYSRDPFLSEGLSIRQHTALTHLNNTSSAPRIFSETQLRWVKKLNAQWAVKFNLGYMHGYDWVADNYNDLSPQANASTGLIANTNPALNPVNSYGNEGPNRRTLNLGGRAYQVARTGYREIDVTDYTLQNIKGDAGLFYKTKKGHRFSYTFRYAFLNNIYQRANRFRLEDYALYQHGINYQSPSIQAKLYYNGENTGDSYNLRSMAENLDRAGLSDNEWFALYNQGYTTALQSGQSVEAAHQQARQLADRDRLQPGTAGFNETISRLQQINNWDSGAALKVRAGFIHGEVQFNLTEQWLKKWKEKAGLELVAGIDHRSYLVQPDGNYFINPEAGKAGRTIRYGRTGAFVSAYKQLLQDKLRLGVAVRSDKNDYFKVKWNPRVTAVYSINSNQSLRLSFTSSYRFPIVFEAYSNVNSGGVKRVGGLPVMSNGIFENAWLQTSIATYQAAILRDQNQGGLSRNEAIEKNKGLLQKNPYSYLEPEQVRSVEIGYRGVFLSGRLYVDGGAYFNRYNSFIAQANMNIPRTTNPDSMAYYLADNRLQEQYRMWTNSSTTIDNIGFHAGGSFRLVKDYVINANTSFQQLLKTSNEDGLEDGFNTPEWMVNAGIANQNIFHGIGAGLNLRWQSRYYWESFLVNGDVPSITTLDANISYQFTKMPLQLKLGGNNLFNRYYYSILGGPSIGGYYYLTLTWGLLKK</sequence>
<evidence type="ECO:0000256" key="1">
    <source>
        <dbReference type="ARBA" id="ARBA00004571"/>
    </source>
</evidence>
<dbReference type="Pfam" id="PF07715">
    <property type="entry name" value="Plug"/>
    <property type="match status" value="1"/>
</dbReference>
<dbReference type="InterPro" id="IPR037066">
    <property type="entry name" value="Plug_dom_sf"/>
</dbReference>
<gene>
    <name evidence="15" type="ORF">L0U88_17675</name>
</gene>
<evidence type="ECO:0000313" key="16">
    <source>
        <dbReference type="Proteomes" id="UP001200145"/>
    </source>
</evidence>
<evidence type="ECO:0000256" key="7">
    <source>
        <dbReference type="ARBA" id="ARBA00023136"/>
    </source>
</evidence>
<comment type="caution">
    <text evidence="15">The sequence shown here is derived from an EMBL/GenBank/DDBJ whole genome shotgun (WGS) entry which is preliminary data.</text>
</comment>
<accession>A0ABS9BMS7</accession>
<keyword evidence="16" id="KW-1185">Reference proteome</keyword>
<comment type="subcellular location">
    <subcellularLocation>
        <location evidence="1">Cell outer membrane</location>
        <topology evidence="1">Multi-pass membrane protein</topology>
    </subcellularLocation>
</comment>
<dbReference type="Pfam" id="PF00593">
    <property type="entry name" value="TonB_dep_Rec_b-barrel"/>
    <property type="match status" value="1"/>
</dbReference>
<feature type="domain" description="TonB-dependent receptor plug" evidence="14">
    <location>
        <begin position="54"/>
        <end position="159"/>
    </location>
</feature>
<protein>
    <submittedName>
        <fullName evidence="15">TonB-dependent receptor</fullName>
    </submittedName>
</protein>
<feature type="domain" description="TonB-dependent receptor-like beta-barrel" evidence="13">
    <location>
        <begin position="341"/>
        <end position="828"/>
    </location>
</feature>
<dbReference type="InterPro" id="IPR036942">
    <property type="entry name" value="Beta-barrel_TonB_sf"/>
</dbReference>